<dbReference type="OrthoDB" id="3772810at2759"/>
<dbReference type="EMBL" id="MU005577">
    <property type="protein sequence ID" value="KAF2686415.1"/>
    <property type="molecule type" value="Genomic_DNA"/>
</dbReference>
<dbReference type="AlphaFoldDB" id="A0A6G1J863"/>
<proteinExistence type="predicted"/>
<feature type="signal peptide" evidence="2">
    <location>
        <begin position="1"/>
        <end position="17"/>
    </location>
</feature>
<gene>
    <name evidence="3" type="ORF">K458DRAFT_364249</name>
</gene>
<evidence type="ECO:0000256" key="1">
    <source>
        <dbReference type="SAM" id="MobiDB-lite"/>
    </source>
</evidence>
<feature type="compositionally biased region" description="Low complexity" evidence="1">
    <location>
        <begin position="20"/>
        <end position="46"/>
    </location>
</feature>
<evidence type="ECO:0000313" key="3">
    <source>
        <dbReference type="EMBL" id="KAF2686415.1"/>
    </source>
</evidence>
<sequence length="244" mass="26686">MLTTLLFLSTLLPTTLTTNPYYPYPNGTNSTNPTSPSASGTSVPTPTLSPIPIPPCQTFYPTDLRILNSRYPNFDMSPLHGRDNMFMLLRQLPSTFQIATQVQFTLGPVSPSTYSPNATCHLHLALPLTSTQTIAGPQPIFNLYQVAREAGSLATWDMFEARNVSGWEPAVFGQVNGTAEARDTQWATQGGLYDIGPTRCNETLTWQAGMAFDGGEEVNYWEFINVRPPASPEQGFRVVTGVGC</sequence>
<protein>
    <recommendedName>
        <fullName evidence="5">Ubiquitin 3 binding protein But2 C-terminal domain-containing protein</fullName>
    </recommendedName>
</protein>
<evidence type="ECO:0000313" key="4">
    <source>
        <dbReference type="Proteomes" id="UP000799291"/>
    </source>
</evidence>
<evidence type="ECO:0008006" key="5">
    <source>
        <dbReference type="Google" id="ProtNLM"/>
    </source>
</evidence>
<feature type="region of interest" description="Disordered" evidence="1">
    <location>
        <begin position="20"/>
        <end position="47"/>
    </location>
</feature>
<evidence type="ECO:0000256" key="2">
    <source>
        <dbReference type="SAM" id="SignalP"/>
    </source>
</evidence>
<organism evidence="3 4">
    <name type="scientific">Lentithecium fluviatile CBS 122367</name>
    <dbReference type="NCBI Taxonomy" id="1168545"/>
    <lineage>
        <taxon>Eukaryota</taxon>
        <taxon>Fungi</taxon>
        <taxon>Dikarya</taxon>
        <taxon>Ascomycota</taxon>
        <taxon>Pezizomycotina</taxon>
        <taxon>Dothideomycetes</taxon>
        <taxon>Pleosporomycetidae</taxon>
        <taxon>Pleosporales</taxon>
        <taxon>Massarineae</taxon>
        <taxon>Lentitheciaceae</taxon>
        <taxon>Lentithecium</taxon>
    </lineage>
</organism>
<keyword evidence="4" id="KW-1185">Reference proteome</keyword>
<dbReference type="Proteomes" id="UP000799291">
    <property type="component" value="Unassembled WGS sequence"/>
</dbReference>
<name>A0A6G1J863_9PLEO</name>
<feature type="chain" id="PRO_5026082259" description="Ubiquitin 3 binding protein But2 C-terminal domain-containing protein" evidence="2">
    <location>
        <begin position="18"/>
        <end position="244"/>
    </location>
</feature>
<reference evidence="3" key="1">
    <citation type="journal article" date="2020" name="Stud. Mycol.">
        <title>101 Dothideomycetes genomes: a test case for predicting lifestyles and emergence of pathogens.</title>
        <authorList>
            <person name="Haridas S."/>
            <person name="Albert R."/>
            <person name="Binder M."/>
            <person name="Bloem J."/>
            <person name="Labutti K."/>
            <person name="Salamov A."/>
            <person name="Andreopoulos B."/>
            <person name="Baker S."/>
            <person name="Barry K."/>
            <person name="Bills G."/>
            <person name="Bluhm B."/>
            <person name="Cannon C."/>
            <person name="Castanera R."/>
            <person name="Culley D."/>
            <person name="Daum C."/>
            <person name="Ezra D."/>
            <person name="Gonzalez J."/>
            <person name="Henrissat B."/>
            <person name="Kuo A."/>
            <person name="Liang C."/>
            <person name="Lipzen A."/>
            <person name="Lutzoni F."/>
            <person name="Magnuson J."/>
            <person name="Mondo S."/>
            <person name="Nolan M."/>
            <person name="Ohm R."/>
            <person name="Pangilinan J."/>
            <person name="Park H.-J."/>
            <person name="Ramirez L."/>
            <person name="Alfaro M."/>
            <person name="Sun H."/>
            <person name="Tritt A."/>
            <person name="Yoshinaga Y."/>
            <person name="Zwiers L.-H."/>
            <person name="Turgeon B."/>
            <person name="Goodwin S."/>
            <person name="Spatafora J."/>
            <person name="Crous P."/>
            <person name="Grigoriev I."/>
        </authorList>
    </citation>
    <scope>NUCLEOTIDE SEQUENCE</scope>
    <source>
        <strain evidence="3">CBS 122367</strain>
    </source>
</reference>
<keyword evidence="2" id="KW-0732">Signal</keyword>
<accession>A0A6G1J863</accession>